<dbReference type="InterPro" id="IPR003607">
    <property type="entry name" value="HD/PDEase_dom"/>
</dbReference>
<sequence length="444" mass="50505">MDQATLMDKIKTGTTLCKAIMRNGYDAYAINAPLQGLIFEKTGVFDVDIACACDTETLFKIFPNAVPYTEEGAMAMLQENGVTLRFYSTDVEDASHPEMSQLRITPRLARLLAELQLKGQLKSSNTNDPEAKEFEDFDKAGSVKLVGLPSKTLAKNYLLAIRALRYAANFDLPVNPHTWVSIIQSANRILDYVPAREIMEEWRKVAAESMWKFVQLLFEAQLLHGLMPEIAALSCIKQERNDDGDIESVFDHTIECMKRYPEEGFSMDWYGTLATMFHDVGKLYTAEHLNGRWTFYQHHRVGAGVTRKILRRLHFTSEDIDLICHLVRHHMMFHFMLTDRGIRRFKALPETERLIAMCRADIEARDGSYTYFNHNSKYLTRAETDELLLEPLLNGNEIMEYTSLPPGPAVGTIREALLKAQVAGEVTDRDSAIAFVKNYAAKLK</sequence>
<proteinExistence type="predicted"/>
<dbReference type="Pfam" id="PF01966">
    <property type="entry name" value="HD"/>
    <property type="match status" value="1"/>
</dbReference>
<dbReference type="SUPFAM" id="SSF81891">
    <property type="entry name" value="Poly A polymerase C-terminal region-like"/>
    <property type="match status" value="1"/>
</dbReference>
<dbReference type="Gene3D" id="1.10.3090.10">
    <property type="entry name" value="cca-adding enzyme, domain 2"/>
    <property type="match status" value="1"/>
</dbReference>
<dbReference type="PANTHER" id="PTHR47545">
    <property type="entry name" value="MULTIFUNCTIONAL CCA PROTEIN"/>
    <property type="match status" value="1"/>
</dbReference>
<dbReference type="GeneID" id="78085244"/>
<dbReference type="InterPro" id="IPR050124">
    <property type="entry name" value="tRNA_CCA-adding_enzyme"/>
</dbReference>
<dbReference type="EMBL" id="ADCP02000001">
    <property type="protein sequence ID" value="EFV44088.1"/>
    <property type="molecule type" value="Genomic_DNA"/>
</dbReference>
<dbReference type="RefSeq" id="WP_005027902.1">
    <property type="nucleotide sequence ID" value="NZ_KE150238.1"/>
</dbReference>
<reference evidence="3 4" key="2">
    <citation type="submission" date="2013-04" db="EMBL/GenBank/DDBJ databases">
        <title>The Genome Sequence of Bilophila wadsworthia 3_1_6.</title>
        <authorList>
            <consortium name="The Broad Institute Genomics Platform"/>
            <person name="Earl A."/>
            <person name="Ward D."/>
            <person name="Feldgarden M."/>
            <person name="Gevers D."/>
            <person name="Sibley C."/>
            <person name="Strauss J."/>
            <person name="Allen-Vercoe E."/>
            <person name="Walker B."/>
            <person name="Young S."/>
            <person name="Zeng Q."/>
            <person name="Gargeya S."/>
            <person name="Fitzgerald M."/>
            <person name="Haas B."/>
            <person name="Abouelleil A."/>
            <person name="Allen A.W."/>
            <person name="Alvarado L."/>
            <person name="Arachchi H.M."/>
            <person name="Berlin A.M."/>
            <person name="Chapman S.B."/>
            <person name="Gainer-Dewar J."/>
            <person name="Goldberg J."/>
            <person name="Griggs A."/>
            <person name="Gujja S."/>
            <person name="Hansen M."/>
            <person name="Howarth C."/>
            <person name="Imamovic A."/>
            <person name="Ireland A."/>
            <person name="Larimer J."/>
            <person name="McCowan C."/>
            <person name="Murphy C."/>
            <person name="Pearson M."/>
            <person name="Poon T.W."/>
            <person name="Priest M."/>
            <person name="Roberts A."/>
            <person name="Saif S."/>
            <person name="Shea T."/>
            <person name="Sisk P."/>
            <person name="Sykes S."/>
            <person name="Wortman J."/>
            <person name="Nusbaum C."/>
            <person name="Birren B."/>
        </authorList>
    </citation>
    <scope>NUCLEOTIDE SEQUENCE [LARGE SCALE GENOMIC DNA]</scope>
    <source>
        <strain evidence="3 4">3_1_6</strain>
    </source>
</reference>
<evidence type="ECO:0000256" key="1">
    <source>
        <dbReference type="ARBA" id="ARBA00022741"/>
    </source>
</evidence>
<reference evidence="3 4" key="1">
    <citation type="submission" date="2010-10" db="EMBL/GenBank/DDBJ databases">
        <authorList>
            <consortium name="The Broad Institute Genome Sequencing Platform"/>
            <person name="Ward D."/>
            <person name="Earl A."/>
            <person name="Feldgarden M."/>
            <person name="Young S.K."/>
            <person name="Gargeya S."/>
            <person name="Zeng Q."/>
            <person name="Alvarado L."/>
            <person name="Berlin A."/>
            <person name="Bochicchio J."/>
            <person name="Chapman S.B."/>
            <person name="Chen Z."/>
            <person name="Freedman E."/>
            <person name="Gellesch M."/>
            <person name="Goldberg J."/>
            <person name="Griggs A."/>
            <person name="Gujja S."/>
            <person name="Heilman E."/>
            <person name="Heiman D."/>
            <person name="Howarth C."/>
            <person name="Mehta T."/>
            <person name="Neiman D."/>
            <person name="Pearson M."/>
            <person name="Roberts A."/>
            <person name="Saif S."/>
            <person name="Shea T."/>
            <person name="Shenoy N."/>
            <person name="Sisk P."/>
            <person name="Stolte C."/>
            <person name="Sykes S."/>
            <person name="White J."/>
            <person name="Yandava C."/>
            <person name="Allen-Vercoe E."/>
            <person name="Sibley C."/>
            <person name="Ambrose C.E."/>
            <person name="Strauss J."/>
            <person name="Daigneault M."/>
            <person name="Haas B."/>
            <person name="Nusbaum C."/>
            <person name="Birren B."/>
        </authorList>
    </citation>
    <scope>NUCLEOTIDE SEQUENCE [LARGE SCALE GENOMIC DNA]</scope>
    <source>
        <strain evidence="3 4">3_1_6</strain>
    </source>
</reference>
<dbReference type="GO" id="GO:0000166">
    <property type="term" value="F:nucleotide binding"/>
    <property type="evidence" value="ECO:0007669"/>
    <property type="project" value="UniProtKB-KW"/>
</dbReference>
<keyword evidence="1" id="KW-0547">Nucleotide-binding</keyword>
<evidence type="ECO:0000259" key="2">
    <source>
        <dbReference type="Pfam" id="PF01966"/>
    </source>
</evidence>
<gene>
    <name evidence="3" type="ORF">HMPREF0179_02103</name>
</gene>
<dbReference type="AlphaFoldDB" id="E5Y7D8"/>
<keyword evidence="4" id="KW-1185">Reference proteome</keyword>
<name>E5Y7D8_BILW3</name>
<feature type="domain" description="HD" evidence="2">
    <location>
        <begin position="273"/>
        <end position="363"/>
    </location>
</feature>
<dbReference type="Proteomes" id="UP000006034">
    <property type="component" value="Unassembled WGS sequence"/>
</dbReference>
<dbReference type="HOGENOM" id="CLU_620696_0_0_7"/>
<protein>
    <submittedName>
        <fullName evidence="3">Poly(A) polymerase</fullName>
    </submittedName>
</protein>
<comment type="caution">
    <text evidence="3">The sequence shown here is derived from an EMBL/GenBank/DDBJ whole genome shotgun (WGS) entry which is preliminary data.</text>
</comment>
<dbReference type="OrthoDB" id="14083at2"/>
<dbReference type="PANTHER" id="PTHR47545:SF1">
    <property type="entry name" value="MULTIFUNCTIONAL CCA PROTEIN"/>
    <property type="match status" value="1"/>
</dbReference>
<evidence type="ECO:0000313" key="4">
    <source>
        <dbReference type="Proteomes" id="UP000006034"/>
    </source>
</evidence>
<dbReference type="CDD" id="cd00077">
    <property type="entry name" value="HDc"/>
    <property type="match status" value="1"/>
</dbReference>
<organism evidence="3 4">
    <name type="scientific">Bilophila wadsworthia (strain 3_1_6)</name>
    <dbReference type="NCBI Taxonomy" id="563192"/>
    <lineage>
        <taxon>Bacteria</taxon>
        <taxon>Pseudomonadati</taxon>
        <taxon>Thermodesulfobacteriota</taxon>
        <taxon>Desulfovibrionia</taxon>
        <taxon>Desulfovibrionales</taxon>
        <taxon>Desulfovibrionaceae</taxon>
        <taxon>Bilophila</taxon>
    </lineage>
</organism>
<dbReference type="InterPro" id="IPR006674">
    <property type="entry name" value="HD_domain"/>
</dbReference>
<dbReference type="eggNOG" id="COG2844">
    <property type="taxonomic scope" value="Bacteria"/>
</dbReference>
<dbReference type="STRING" id="563192.HMPREF0179_02103"/>
<accession>E5Y7D8</accession>
<evidence type="ECO:0000313" key="3">
    <source>
        <dbReference type="EMBL" id="EFV44088.1"/>
    </source>
</evidence>